<comment type="caution">
    <text evidence="12">The sequence shown here is derived from an EMBL/GenBank/DDBJ whole genome shotgun (WGS) entry which is preliminary data.</text>
</comment>
<dbReference type="InterPro" id="IPR040451">
    <property type="entry name" value="GH81_N"/>
</dbReference>
<keyword evidence="5" id="KW-0119">Carbohydrate metabolism</keyword>
<evidence type="ECO:0000256" key="7">
    <source>
        <dbReference type="ARBA" id="ARBA00023316"/>
    </source>
</evidence>
<evidence type="ECO:0000259" key="11">
    <source>
        <dbReference type="Pfam" id="PF17652"/>
    </source>
</evidence>
<dbReference type="PANTHER" id="PTHR31983:SF0">
    <property type="entry name" value="GLUCAN ENDO-1,3-BETA-D-GLUCOSIDASE 2"/>
    <property type="match status" value="1"/>
</dbReference>
<feature type="domain" description="Glycosyl hydrolase family 81 C-terminal" evidence="11">
    <location>
        <begin position="372"/>
        <end position="714"/>
    </location>
</feature>
<dbReference type="VEuPathDB" id="FungiDB:AeMF1_008057"/>
<dbReference type="EMBL" id="VJMJ01000243">
    <property type="protein sequence ID" value="KAF0725409.1"/>
    <property type="molecule type" value="Genomic_DNA"/>
</dbReference>
<gene>
    <name evidence="12" type="ORF">Ae201684_016180</name>
</gene>
<evidence type="ECO:0000256" key="5">
    <source>
        <dbReference type="ARBA" id="ARBA00023277"/>
    </source>
</evidence>
<dbReference type="GO" id="GO:0000272">
    <property type="term" value="P:polysaccharide catabolic process"/>
    <property type="evidence" value="ECO:0007669"/>
    <property type="project" value="UniProtKB-KW"/>
</dbReference>
<comment type="similarity">
    <text evidence="2">Belongs to the glycosyl hydrolase 81 family.</text>
</comment>
<evidence type="ECO:0000256" key="6">
    <source>
        <dbReference type="ARBA" id="ARBA00023295"/>
    </source>
</evidence>
<keyword evidence="7" id="KW-0961">Cell wall biogenesis/degradation</keyword>
<evidence type="ECO:0000256" key="2">
    <source>
        <dbReference type="ARBA" id="ARBA00010730"/>
    </source>
</evidence>
<protein>
    <recommendedName>
        <fullName evidence="3">glucan endo-1,3-beta-D-glucosidase</fullName>
        <ecNumber evidence="3">3.2.1.39</ecNumber>
    </recommendedName>
</protein>
<evidence type="ECO:0000313" key="12">
    <source>
        <dbReference type="EMBL" id="KAF0725409.1"/>
    </source>
</evidence>
<reference evidence="12 13" key="1">
    <citation type="submission" date="2019-07" db="EMBL/GenBank/DDBJ databases">
        <title>Genomics analysis of Aphanomyces spp. identifies a new class of oomycete effector associated with host adaptation.</title>
        <authorList>
            <person name="Gaulin E."/>
        </authorList>
    </citation>
    <scope>NUCLEOTIDE SEQUENCE [LARGE SCALE GENOMIC DNA]</scope>
    <source>
        <strain evidence="12 13">ATCC 201684</strain>
    </source>
</reference>
<dbReference type="Proteomes" id="UP000481153">
    <property type="component" value="Unassembled WGS sequence"/>
</dbReference>
<evidence type="ECO:0000256" key="8">
    <source>
        <dbReference type="ARBA" id="ARBA00023326"/>
    </source>
</evidence>
<evidence type="ECO:0000256" key="9">
    <source>
        <dbReference type="SAM" id="SignalP"/>
    </source>
</evidence>
<dbReference type="Pfam" id="PF17652">
    <property type="entry name" value="Glyco_hydro81C"/>
    <property type="match status" value="1"/>
</dbReference>
<keyword evidence="4" id="KW-0378">Hydrolase</keyword>
<dbReference type="GO" id="GO:0052861">
    <property type="term" value="F:endo-1,3(4)-beta-glucanase activity"/>
    <property type="evidence" value="ECO:0007669"/>
    <property type="project" value="InterPro"/>
</dbReference>
<dbReference type="VEuPathDB" id="FungiDB:AeMF1_009955"/>
<evidence type="ECO:0000256" key="3">
    <source>
        <dbReference type="ARBA" id="ARBA00012780"/>
    </source>
</evidence>
<dbReference type="InterPro" id="IPR005200">
    <property type="entry name" value="Endo-beta-glucanase"/>
</dbReference>
<dbReference type="Gene3D" id="2.70.98.30">
    <property type="entry name" value="Golgi alpha-mannosidase II, domain 4"/>
    <property type="match status" value="1"/>
</dbReference>
<sequence length="723" mass="79436">MLCTFGFLAVMAAAAVADNDTITIPLTLEAPSTLFNLSMAQKGFAPPRNLDASVGDIPIPTNPWWGNLISTGKDAKEVLRVWTNPYAIAPLVTGLQISYPAATRAFGGSSGNGNANRYYLHASINDLTLSAAESARADATSFRVMKWDDLGVNIRKDAVAGKGSIEAYLVSGMAFVTAKYTQLSPILSTEHAISAVNDEKLSEGQTISGTKFTIALNNAQTWVVYTSSSITFLHHNSQLVASAPFTGTVQVAMAKVAADVAVYDKYKDCTVQGGKATTATTDYTFAWTTQGACSNGLLHFALTHHSDSIDNATATAVQGLSPLYSTTRGRMLPFTTKTNPRQWKLLEPTLANPGFYPRQKPTADRVAKTNLLQNLKNDIAAPWSLPLDGSYYFNGKAAQKYASLCLMASDASVVGNDKSLLAQCRTKLETILAPFVANSWKYPLVYDTVYKGVVSSQGFAVNDLNADFGNTVYNDHHYHYGYWIVTAAIANLVHPTMNSLAMLNRRIQILIRDVVNDNAADTKFPVFRMFDWYRGHSYSHGITALADGKDQESTSEETNFHYGVLLFGQVTKQTNLERLGRLMLTVNARAINTYFLMDSANRVHPKEILPNKVPGIFFDNKVDYATWFSPDKWCIHGIQMIPVSPATEFVRSERFVHEEWTDVLALTSIVADNLMTNPWLSLLYTNYAAVDPQTAMEKLQTVALDDGLTRSWALYMAASRYIS</sequence>
<dbReference type="EC" id="3.2.1.39" evidence="3"/>
<dbReference type="Pfam" id="PF03639">
    <property type="entry name" value="Glyco_hydro_81"/>
    <property type="match status" value="1"/>
</dbReference>
<dbReference type="PANTHER" id="PTHR31983">
    <property type="entry name" value="ENDO-1,3(4)-BETA-GLUCANASE 1"/>
    <property type="match status" value="1"/>
</dbReference>
<feature type="chain" id="PRO_5026134322" description="glucan endo-1,3-beta-D-glucosidase" evidence="9">
    <location>
        <begin position="18"/>
        <end position="723"/>
    </location>
</feature>
<feature type="signal peptide" evidence="9">
    <location>
        <begin position="1"/>
        <end position="17"/>
    </location>
</feature>
<keyword evidence="8" id="KW-0624">Polysaccharide degradation</keyword>
<evidence type="ECO:0000256" key="4">
    <source>
        <dbReference type="ARBA" id="ARBA00022801"/>
    </source>
</evidence>
<keyword evidence="13" id="KW-1185">Reference proteome</keyword>
<keyword evidence="9" id="KW-0732">Signal</keyword>
<dbReference type="GO" id="GO:0071555">
    <property type="term" value="P:cell wall organization"/>
    <property type="evidence" value="ECO:0007669"/>
    <property type="project" value="UniProtKB-KW"/>
</dbReference>
<accession>A0A6G0WD67</accession>
<dbReference type="Gene3D" id="1.20.5.420">
    <property type="entry name" value="Immunoglobulin FC, subunit C"/>
    <property type="match status" value="1"/>
</dbReference>
<keyword evidence="6" id="KW-0326">Glycosidase</keyword>
<name>A0A6G0WD67_9STRA</name>
<evidence type="ECO:0000256" key="1">
    <source>
        <dbReference type="ARBA" id="ARBA00000382"/>
    </source>
</evidence>
<dbReference type="InterPro" id="IPR040720">
    <property type="entry name" value="GH81_C"/>
</dbReference>
<proteinExistence type="inferred from homology"/>
<feature type="domain" description="Glycosyl hydrolase family 81 N-terminal" evidence="10">
    <location>
        <begin position="55"/>
        <end position="357"/>
    </location>
</feature>
<evidence type="ECO:0000313" key="13">
    <source>
        <dbReference type="Proteomes" id="UP000481153"/>
    </source>
</evidence>
<organism evidence="12 13">
    <name type="scientific">Aphanomyces euteiches</name>
    <dbReference type="NCBI Taxonomy" id="100861"/>
    <lineage>
        <taxon>Eukaryota</taxon>
        <taxon>Sar</taxon>
        <taxon>Stramenopiles</taxon>
        <taxon>Oomycota</taxon>
        <taxon>Saprolegniomycetes</taxon>
        <taxon>Saprolegniales</taxon>
        <taxon>Verrucalvaceae</taxon>
        <taxon>Aphanomyces</taxon>
    </lineage>
</organism>
<evidence type="ECO:0000259" key="10">
    <source>
        <dbReference type="Pfam" id="PF03639"/>
    </source>
</evidence>
<dbReference type="AlphaFoldDB" id="A0A6G0WD67"/>
<dbReference type="Gene3D" id="1.10.287.1170">
    <property type="entry name" value="glycoside hydrolase family 81 endo-[beta] glucanase"/>
    <property type="match status" value="1"/>
</dbReference>
<dbReference type="GO" id="GO:0042973">
    <property type="term" value="F:glucan endo-1,3-beta-D-glucosidase activity"/>
    <property type="evidence" value="ECO:0007669"/>
    <property type="project" value="UniProtKB-EC"/>
</dbReference>
<comment type="catalytic activity">
    <reaction evidence="1">
        <text>Hydrolysis of (1-&gt;3)-beta-D-glucosidic linkages in (1-&gt;3)-beta-D-glucans.</text>
        <dbReference type="EC" id="3.2.1.39"/>
    </reaction>
</comment>
<dbReference type="PROSITE" id="PS52008">
    <property type="entry name" value="GH81"/>
    <property type="match status" value="1"/>
</dbReference>